<feature type="signal peptide" evidence="6">
    <location>
        <begin position="1"/>
        <end position="24"/>
    </location>
</feature>
<dbReference type="Proteomes" id="UP001262889">
    <property type="component" value="Unassembled WGS sequence"/>
</dbReference>
<sequence>MKRYINKFYYVVLLVALAITGACSTDDLDPSLEQSKESENAILAVGDMEGLIKGAYNRMSAAGYYGRDYLVTNEVRTPNVFANGTSGRFTTEAAFAYLPNSVYMWDNAYSVIAIANILIGTDVSTLEGDQAYGEHIKGQAYAIRALAHYDLLLTYGQQYVGGDLGVPYVTEFKGGNDFPSRDSVDSNVENIMSDLETAFEMMNSDYFDTSKEFMSKYTAKALESRVALQFEMWEEARDAAKTVIDSGIYSIVPAEAYVSSFDDDGGTNSIFEIAQSTTDYPGSDRIDFIYRGSTYGDIEVIPEVMDLYDDGDVRADILGYEGEKLRNIGKYPNIGANIIVIRYEEVILNYAEALFQLGETAEALIWLNKIPEARNAELYSEVNVDNILMERRKEFVFEGLYYWDLLRYEMDVEKLSPLQNISETIPYGDYRLAFPIPLNEIDANSNITQNPGYGN</sequence>
<comment type="caution">
    <text evidence="9">The sequence shown here is derived from an EMBL/GenBank/DDBJ whole genome shotgun (WGS) entry which is preliminary data.</text>
</comment>
<dbReference type="CDD" id="cd08977">
    <property type="entry name" value="SusD"/>
    <property type="match status" value="1"/>
</dbReference>
<dbReference type="Pfam" id="PF14322">
    <property type="entry name" value="SusD-like_3"/>
    <property type="match status" value="1"/>
</dbReference>
<keyword evidence="5" id="KW-0998">Cell outer membrane</keyword>
<dbReference type="EMBL" id="JAVRHQ010000015">
    <property type="protein sequence ID" value="MDT0643632.1"/>
    <property type="molecule type" value="Genomic_DNA"/>
</dbReference>
<dbReference type="InterPro" id="IPR033985">
    <property type="entry name" value="SusD-like_N"/>
</dbReference>
<evidence type="ECO:0000256" key="3">
    <source>
        <dbReference type="ARBA" id="ARBA00022729"/>
    </source>
</evidence>
<dbReference type="InterPro" id="IPR012944">
    <property type="entry name" value="SusD_RagB_dom"/>
</dbReference>
<dbReference type="Gene3D" id="1.25.40.390">
    <property type="match status" value="1"/>
</dbReference>
<evidence type="ECO:0000313" key="9">
    <source>
        <dbReference type="EMBL" id="MDT0643632.1"/>
    </source>
</evidence>
<reference evidence="9 10" key="1">
    <citation type="submission" date="2023-09" db="EMBL/GenBank/DDBJ databases">
        <authorList>
            <person name="Rey-Velasco X."/>
        </authorList>
    </citation>
    <scope>NUCLEOTIDE SEQUENCE [LARGE SCALE GENOMIC DNA]</scope>
    <source>
        <strain evidence="9 10">F363</strain>
    </source>
</reference>
<evidence type="ECO:0000259" key="7">
    <source>
        <dbReference type="Pfam" id="PF07980"/>
    </source>
</evidence>
<evidence type="ECO:0000256" key="1">
    <source>
        <dbReference type="ARBA" id="ARBA00004442"/>
    </source>
</evidence>
<dbReference type="Gene3D" id="2.20.20.130">
    <property type="match status" value="1"/>
</dbReference>
<gene>
    <name evidence="9" type="ORF">RM553_12385</name>
</gene>
<accession>A0ABU3CBP7</accession>
<comment type="subcellular location">
    <subcellularLocation>
        <location evidence="1">Cell outer membrane</location>
    </subcellularLocation>
</comment>
<dbReference type="Pfam" id="PF07980">
    <property type="entry name" value="SusD_RagB"/>
    <property type="match status" value="1"/>
</dbReference>
<keyword evidence="3 6" id="KW-0732">Signal</keyword>
<feature type="domain" description="RagB/SusD" evidence="7">
    <location>
        <begin position="334"/>
        <end position="453"/>
    </location>
</feature>
<name>A0ABU3CBP7_9FLAO</name>
<dbReference type="SUPFAM" id="SSF48452">
    <property type="entry name" value="TPR-like"/>
    <property type="match status" value="1"/>
</dbReference>
<comment type="similarity">
    <text evidence="2">Belongs to the SusD family.</text>
</comment>
<feature type="domain" description="SusD-like N-terminal" evidence="8">
    <location>
        <begin position="100"/>
        <end position="228"/>
    </location>
</feature>
<evidence type="ECO:0000256" key="5">
    <source>
        <dbReference type="ARBA" id="ARBA00023237"/>
    </source>
</evidence>
<evidence type="ECO:0000259" key="8">
    <source>
        <dbReference type="Pfam" id="PF14322"/>
    </source>
</evidence>
<dbReference type="RefSeq" id="WP_311535252.1">
    <property type="nucleotide sequence ID" value="NZ_JAVRHQ010000015.1"/>
</dbReference>
<evidence type="ECO:0000256" key="6">
    <source>
        <dbReference type="SAM" id="SignalP"/>
    </source>
</evidence>
<proteinExistence type="inferred from homology"/>
<dbReference type="PROSITE" id="PS51257">
    <property type="entry name" value="PROKAR_LIPOPROTEIN"/>
    <property type="match status" value="1"/>
</dbReference>
<evidence type="ECO:0000256" key="4">
    <source>
        <dbReference type="ARBA" id="ARBA00023136"/>
    </source>
</evidence>
<keyword evidence="10" id="KW-1185">Reference proteome</keyword>
<dbReference type="Gene3D" id="1.25.40.900">
    <property type="match status" value="1"/>
</dbReference>
<feature type="chain" id="PRO_5046314977" evidence="6">
    <location>
        <begin position="25"/>
        <end position="455"/>
    </location>
</feature>
<organism evidence="9 10">
    <name type="scientific">Autumnicola tepida</name>
    <dbReference type="NCBI Taxonomy" id="3075595"/>
    <lineage>
        <taxon>Bacteria</taxon>
        <taxon>Pseudomonadati</taxon>
        <taxon>Bacteroidota</taxon>
        <taxon>Flavobacteriia</taxon>
        <taxon>Flavobacteriales</taxon>
        <taxon>Flavobacteriaceae</taxon>
        <taxon>Autumnicola</taxon>
    </lineage>
</organism>
<protein>
    <submittedName>
        <fullName evidence="9">RagB/SusD family nutrient uptake outer membrane protein</fullName>
    </submittedName>
</protein>
<dbReference type="InterPro" id="IPR011990">
    <property type="entry name" value="TPR-like_helical_dom_sf"/>
</dbReference>
<evidence type="ECO:0000256" key="2">
    <source>
        <dbReference type="ARBA" id="ARBA00006275"/>
    </source>
</evidence>
<evidence type="ECO:0000313" key="10">
    <source>
        <dbReference type="Proteomes" id="UP001262889"/>
    </source>
</evidence>
<keyword evidence="4" id="KW-0472">Membrane</keyword>